<sequence length="263" mass="27331">MHKQALHHRPDHLTQTGAPFKGVSETARAYRGIDVTQTAGNVGEVDAEVAVAAAQRPRLPFRGRTTTQDAYASGQAGRINPQIGAPIQKLHGRPTVDVSLRFRGVTATQAAHSPRALAAPPTSSDGGASGAVGSAAGQSPAEPPLRPGYPFQGRSTTQEALAAVAAAAAASDDSTGAMLRGVSEPSLHHEADHLTDPNASFHAVSSYQAQYRVHKASAYAGEPAPVVAPVAIQRPFRGVSTTHAAQQMAQLMAETRPLPNAWV</sequence>
<dbReference type="RefSeq" id="XP_013761933.1">
    <property type="nucleotide sequence ID" value="XM_013906479.1"/>
</dbReference>
<dbReference type="Proteomes" id="UP000054408">
    <property type="component" value="Unassembled WGS sequence"/>
</dbReference>
<organism evidence="2 3">
    <name type="scientific">Thecamonas trahens ATCC 50062</name>
    <dbReference type="NCBI Taxonomy" id="461836"/>
    <lineage>
        <taxon>Eukaryota</taxon>
        <taxon>Apusozoa</taxon>
        <taxon>Apusomonadida</taxon>
        <taxon>Apusomonadidae</taxon>
        <taxon>Thecamonas</taxon>
    </lineage>
</organism>
<name>A0A0L0DNP4_THETB</name>
<dbReference type="EMBL" id="GL349437">
    <property type="protein sequence ID" value="KNC53616.1"/>
    <property type="molecule type" value="Genomic_DNA"/>
</dbReference>
<dbReference type="GeneID" id="25561081"/>
<gene>
    <name evidence="2" type="ORF">AMSG_01326</name>
</gene>
<protein>
    <submittedName>
        <fullName evidence="2">Uncharacterized protein</fullName>
    </submittedName>
</protein>
<evidence type="ECO:0000256" key="1">
    <source>
        <dbReference type="SAM" id="MobiDB-lite"/>
    </source>
</evidence>
<dbReference type="AlphaFoldDB" id="A0A0L0DNP4"/>
<keyword evidence="3" id="KW-1185">Reference proteome</keyword>
<reference evidence="2 3" key="1">
    <citation type="submission" date="2010-05" db="EMBL/GenBank/DDBJ databases">
        <title>The Genome Sequence of Thecamonas trahens ATCC 50062.</title>
        <authorList>
            <consortium name="The Broad Institute Genome Sequencing Platform"/>
            <person name="Russ C."/>
            <person name="Cuomo C."/>
            <person name="Shea T."/>
            <person name="Young S.K."/>
            <person name="Zeng Q."/>
            <person name="Koehrsen M."/>
            <person name="Haas B."/>
            <person name="Borodovsky M."/>
            <person name="Guigo R."/>
            <person name="Alvarado L."/>
            <person name="Berlin A."/>
            <person name="Bochicchio J."/>
            <person name="Borenstein D."/>
            <person name="Chapman S."/>
            <person name="Chen Z."/>
            <person name="Freedman E."/>
            <person name="Gellesch M."/>
            <person name="Goldberg J."/>
            <person name="Griggs A."/>
            <person name="Gujja S."/>
            <person name="Heilman E."/>
            <person name="Heiman D."/>
            <person name="Hepburn T."/>
            <person name="Howarth C."/>
            <person name="Jen D."/>
            <person name="Larson L."/>
            <person name="Mehta T."/>
            <person name="Park D."/>
            <person name="Pearson M."/>
            <person name="Roberts A."/>
            <person name="Saif S."/>
            <person name="Shenoy N."/>
            <person name="Sisk P."/>
            <person name="Stolte C."/>
            <person name="Sykes S."/>
            <person name="Thomson T."/>
            <person name="Walk T."/>
            <person name="White J."/>
            <person name="Yandava C."/>
            <person name="Burger G."/>
            <person name="Gray M.W."/>
            <person name="Holland P.W.H."/>
            <person name="King N."/>
            <person name="Lang F.B.F."/>
            <person name="Roger A.J."/>
            <person name="Ruiz-Trillo I."/>
            <person name="Lander E."/>
            <person name="Nusbaum C."/>
        </authorList>
    </citation>
    <scope>NUCLEOTIDE SEQUENCE [LARGE SCALE GENOMIC DNA]</scope>
    <source>
        <strain evidence="2 3">ATCC 50062</strain>
    </source>
</reference>
<proteinExistence type="predicted"/>
<feature type="region of interest" description="Disordered" evidence="1">
    <location>
        <begin position="109"/>
        <end position="153"/>
    </location>
</feature>
<evidence type="ECO:0000313" key="3">
    <source>
        <dbReference type="Proteomes" id="UP000054408"/>
    </source>
</evidence>
<feature type="compositionally biased region" description="Low complexity" evidence="1">
    <location>
        <begin position="123"/>
        <end position="140"/>
    </location>
</feature>
<evidence type="ECO:0000313" key="2">
    <source>
        <dbReference type="EMBL" id="KNC53616.1"/>
    </source>
</evidence>
<accession>A0A0L0DNP4</accession>